<dbReference type="InterPro" id="IPR002402">
    <property type="entry name" value="Cyt_P450_E_grp-II"/>
</dbReference>
<name>A0A443QMZ5_9ACAR</name>
<dbReference type="STRING" id="1965070.A0A443QMZ5"/>
<dbReference type="Proteomes" id="UP000285301">
    <property type="component" value="Unassembled WGS sequence"/>
</dbReference>
<dbReference type="Gene3D" id="1.10.630.10">
    <property type="entry name" value="Cytochrome P450"/>
    <property type="match status" value="1"/>
</dbReference>
<evidence type="ECO:0000256" key="5">
    <source>
        <dbReference type="ARBA" id="ARBA00022617"/>
    </source>
</evidence>
<evidence type="ECO:0000256" key="6">
    <source>
        <dbReference type="ARBA" id="ARBA00022723"/>
    </source>
</evidence>
<dbReference type="AlphaFoldDB" id="A0A443QMZ5"/>
<comment type="subcellular location">
    <subcellularLocation>
        <location evidence="3">Endoplasmic reticulum membrane</location>
    </subcellularLocation>
    <subcellularLocation>
        <location evidence="2">Microsome membrane</location>
    </subcellularLocation>
</comment>
<dbReference type="GO" id="GO:0005789">
    <property type="term" value="C:endoplasmic reticulum membrane"/>
    <property type="evidence" value="ECO:0007669"/>
    <property type="project" value="UniProtKB-SubCell"/>
</dbReference>
<keyword evidence="11 13" id="KW-0503">Monooxygenase</keyword>
<dbReference type="SUPFAM" id="SSF48264">
    <property type="entry name" value="Cytochrome P450"/>
    <property type="match status" value="1"/>
</dbReference>
<reference evidence="13 14" key="1">
    <citation type="journal article" date="2018" name="Gigascience">
        <title>Genomes of trombidid mites reveal novel predicted allergens and laterally-transferred genes associated with secondary metabolism.</title>
        <authorList>
            <person name="Dong X."/>
            <person name="Chaisiri K."/>
            <person name="Xia D."/>
            <person name="Armstrong S.D."/>
            <person name="Fang Y."/>
            <person name="Donnelly M.J."/>
            <person name="Kadowaki T."/>
            <person name="McGarry J.W."/>
            <person name="Darby A.C."/>
            <person name="Makepeace B.L."/>
        </authorList>
    </citation>
    <scope>NUCLEOTIDE SEQUENCE [LARGE SCALE GENOMIC DNA]</scope>
    <source>
        <strain evidence="13">UoL-WK</strain>
    </source>
</reference>
<dbReference type="PANTHER" id="PTHR24302">
    <property type="entry name" value="CYTOCHROME P450 FAMILY 3"/>
    <property type="match status" value="1"/>
</dbReference>
<dbReference type="GO" id="GO:0005506">
    <property type="term" value="F:iron ion binding"/>
    <property type="evidence" value="ECO:0007669"/>
    <property type="project" value="InterPro"/>
</dbReference>
<dbReference type="GO" id="GO:0020037">
    <property type="term" value="F:heme binding"/>
    <property type="evidence" value="ECO:0007669"/>
    <property type="project" value="InterPro"/>
</dbReference>
<dbReference type="PRINTS" id="PR00464">
    <property type="entry name" value="EP450II"/>
</dbReference>
<keyword evidence="5" id="KW-0349">Heme</keyword>
<evidence type="ECO:0000313" key="13">
    <source>
        <dbReference type="EMBL" id="RWS04380.1"/>
    </source>
</evidence>
<feature type="non-terminal residue" evidence="13">
    <location>
        <position position="276"/>
    </location>
</feature>
<dbReference type="InterPro" id="IPR050705">
    <property type="entry name" value="Cytochrome_P450_3A"/>
</dbReference>
<protein>
    <submittedName>
        <fullName evidence="13">Cytochrome P450 monooxygenase-like protein</fullName>
    </submittedName>
</protein>
<keyword evidence="8" id="KW-0492">Microsome</keyword>
<keyword evidence="6" id="KW-0479">Metal-binding</keyword>
<sequence>MIFGVLIITTSIAAVFVLWHRLTFWKRQGIVNEVASIYNRFTKPFHIADQIAYKKYGSVVGTYEGLRPCLMVTDTTLIKKILIEEFYKFPNHRIFYNEKQLAGKSLLALENKNWKRVRRILTPLFSTANLKKMKPLIEECVSTLNKNLEFAAKRNIPINVKDYFSAFAIDVISSSVFGVKIDSINNPQHAIVKNLRKFLGRHISLKSILVFWWPSLMKSLDLYLFDYKILVFLNDFITQLIKRRQQEQNVETNRKDFIQLLMDAKLDNDDIEETKR</sequence>
<dbReference type="GO" id="GO:0016712">
    <property type="term" value="F:oxidoreductase activity, acting on paired donors, with incorporation or reduction of molecular oxygen, reduced flavin or flavoprotein as one donor, and incorporation of one atom of oxygen"/>
    <property type="evidence" value="ECO:0007669"/>
    <property type="project" value="InterPro"/>
</dbReference>
<dbReference type="InterPro" id="IPR036396">
    <property type="entry name" value="Cyt_P450_sf"/>
</dbReference>
<dbReference type="PANTHER" id="PTHR24302:SF15">
    <property type="entry name" value="FATTY-ACID PEROXYGENASE"/>
    <property type="match status" value="1"/>
</dbReference>
<keyword evidence="14" id="KW-1185">Reference proteome</keyword>
<dbReference type="Pfam" id="PF00067">
    <property type="entry name" value="p450"/>
    <property type="match status" value="1"/>
</dbReference>
<keyword evidence="9" id="KW-0560">Oxidoreductase</keyword>
<evidence type="ECO:0000256" key="2">
    <source>
        <dbReference type="ARBA" id="ARBA00004524"/>
    </source>
</evidence>
<organism evidence="13 14">
    <name type="scientific">Dinothrombium tinctorium</name>
    <dbReference type="NCBI Taxonomy" id="1965070"/>
    <lineage>
        <taxon>Eukaryota</taxon>
        <taxon>Metazoa</taxon>
        <taxon>Ecdysozoa</taxon>
        <taxon>Arthropoda</taxon>
        <taxon>Chelicerata</taxon>
        <taxon>Arachnida</taxon>
        <taxon>Acari</taxon>
        <taxon>Acariformes</taxon>
        <taxon>Trombidiformes</taxon>
        <taxon>Prostigmata</taxon>
        <taxon>Anystina</taxon>
        <taxon>Parasitengona</taxon>
        <taxon>Trombidioidea</taxon>
        <taxon>Trombidiidae</taxon>
        <taxon>Dinothrombium</taxon>
    </lineage>
</organism>
<comment type="similarity">
    <text evidence="4">Belongs to the cytochrome P450 family.</text>
</comment>
<keyword evidence="12" id="KW-0472">Membrane</keyword>
<keyword evidence="7" id="KW-0256">Endoplasmic reticulum</keyword>
<dbReference type="PRINTS" id="PR01689">
    <property type="entry name" value="EP450IICYP3A"/>
</dbReference>
<evidence type="ECO:0000256" key="9">
    <source>
        <dbReference type="ARBA" id="ARBA00023002"/>
    </source>
</evidence>
<dbReference type="EMBL" id="NCKU01005595">
    <property type="protein sequence ID" value="RWS04380.1"/>
    <property type="molecule type" value="Genomic_DNA"/>
</dbReference>
<evidence type="ECO:0000256" key="10">
    <source>
        <dbReference type="ARBA" id="ARBA00023004"/>
    </source>
</evidence>
<proteinExistence type="inferred from homology"/>
<evidence type="ECO:0000256" key="3">
    <source>
        <dbReference type="ARBA" id="ARBA00004586"/>
    </source>
</evidence>
<keyword evidence="10" id="KW-0408">Iron</keyword>
<evidence type="ECO:0000256" key="12">
    <source>
        <dbReference type="ARBA" id="ARBA00023136"/>
    </source>
</evidence>
<evidence type="ECO:0000256" key="11">
    <source>
        <dbReference type="ARBA" id="ARBA00023033"/>
    </source>
</evidence>
<evidence type="ECO:0000256" key="4">
    <source>
        <dbReference type="ARBA" id="ARBA00010617"/>
    </source>
</evidence>
<comment type="caution">
    <text evidence="13">The sequence shown here is derived from an EMBL/GenBank/DDBJ whole genome shotgun (WGS) entry which is preliminary data.</text>
</comment>
<evidence type="ECO:0000256" key="1">
    <source>
        <dbReference type="ARBA" id="ARBA00001971"/>
    </source>
</evidence>
<dbReference type="OrthoDB" id="2789670at2759"/>
<evidence type="ECO:0000256" key="7">
    <source>
        <dbReference type="ARBA" id="ARBA00022824"/>
    </source>
</evidence>
<evidence type="ECO:0000256" key="8">
    <source>
        <dbReference type="ARBA" id="ARBA00022848"/>
    </source>
</evidence>
<comment type="cofactor">
    <cofactor evidence="1">
        <name>heme</name>
        <dbReference type="ChEBI" id="CHEBI:30413"/>
    </cofactor>
</comment>
<dbReference type="InterPro" id="IPR001128">
    <property type="entry name" value="Cyt_P450"/>
</dbReference>
<dbReference type="GO" id="GO:0008395">
    <property type="term" value="F:steroid hydroxylase activity"/>
    <property type="evidence" value="ECO:0007669"/>
    <property type="project" value="TreeGrafter"/>
</dbReference>
<gene>
    <name evidence="13" type="ORF">B4U79_08391</name>
</gene>
<accession>A0A443QMZ5</accession>
<evidence type="ECO:0000313" key="14">
    <source>
        <dbReference type="Proteomes" id="UP000285301"/>
    </source>
</evidence>
<dbReference type="InterPro" id="IPR008072">
    <property type="entry name" value="Cyt_P450_E_CYP3A"/>
</dbReference>